<dbReference type="AlphaFoldDB" id="A0A0P0RCT8"/>
<gene>
    <name evidence="1" type="ORF">K788_0003282</name>
</gene>
<protein>
    <submittedName>
        <fullName evidence="1">Uncharacterized protein</fullName>
    </submittedName>
</protein>
<name>A0A0P0RCT8_9BURK</name>
<dbReference type="RefSeq" id="WP_035989856.1">
    <property type="nucleotide sequence ID" value="NZ_CP012746.1"/>
</dbReference>
<dbReference type="EMBL" id="CP012746">
    <property type="protein sequence ID" value="ALL66131.1"/>
    <property type="molecule type" value="Genomic_DNA"/>
</dbReference>
<organism evidence="1 2">
    <name type="scientific">Paraburkholderia caribensis MBA4</name>
    <dbReference type="NCBI Taxonomy" id="1323664"/>
    <lineage>
        <taxon>Bacteria</taxon>
        <taxon>Pseudomonadati</taxon>
        <taxon>Pseudomonadota</taxon>
        <taxon>Betaproteobacteria</taxon>
        <taxon>Burkholderiales</taxon>
        <taxon>Burkholderiaceae</taxon>
        <taxon>Paraburkholderia</taxon>
    </lineage>
</organism>
<proteinExistence type="predicted"/>
<evidence type="ECO:0000313" key="1">
    <source>
        <dbReference type="EMBL" id="ALL66131.1"/>
    </source>
</evidence>
<accession>A0A0P0RCT8</accession>
<dbReference type="KEGG" id="bcai:K788_0003282"/>
<reference evidence="1 2" key="1">
    <citation type="journal article" date="2014" name="Genome Announc.">
        <title>Draft Genome Sequence of the Haloacid-Degrading Burkholderia caribensis Strain MBA4.</title>
        <authorList>
            <person name="Pan Y."/>
            <person name="Kong K.F."/>
            <person name="Tsang J.S."/>
        </authorList>
    </citation>
    <scope>NUCLEOTIDE SEQUENCE [LARGE SCALE GENOMIC DNA]</scope>
    <source>
        <strain evidence="1 2">MBA4</strain>
    </source>
</reference>
<sequence>MDKNKNVPVAASNSAQLPETELNIEIGAMDLCFSGTRAALVAEGLIPDGFEWPEGRKSAWWKSEKQEFQLWRIRPPGHKGTLRTWQTCDWWHVRVRLLNGPSWEDLLIQQKVAEIARLKWQFSAAGARATHDMIRRMDAAAADGEFQAFKALLPGLSGKPKGRSAKAAAQS</sequence>
<dbReference type="Proteomes" id="UP000019146">
    <property type="component" value="Chromosome 1"/>
</dbReference>
<evidence type="ECO:0000313" key="2">
    <source>
        <dbReference type="Proteomes" id="UP000019146"/>
    </source>
</evidence>
<dbReference type="GeneID" id="69970130"/>